<dbReference type="Proteomes" id="UP001239680">
    <property type="component" value="Unassembled WGS sequence"/>
</dbReference>
<evidence type="ECO:0000259" key="9">
    <source>
        <dbReference type="Pfam" id="PF01743"/>
    </source>
</evidence>
<evidence type="ECO:0000256" key="7">
    <source>
        <dbReference type="ARBA" id="ARBA00022842"/>
    </source>
</evidence>
<keyword evidence="6" id="KW-0547">Nucleotide-binding</keyword>
<evidence type="ECO:0000256" key="4">
    <source>
        <dbReference type="ARBA" id="ARBA00022695"/>
    </source>
</evidence>
<feature type="domain" description="Poly A polymerase head" evidence="9">
    <location>
        <begin position="28"/>
        <end position="149"/>
    </location>
</feature>
<dbReference type="InterPro" id="IPR002646">
    <property type="entry name" value="PolA_pol_head_dom"/>
</dbReference>
<evidence type="ECO:0000256" key="2">
    <source>
        <dbReference type="ARBA" id="ARBA00022679"/>
    </source>
</evidence>
<proteinExistence type="inferred from homology"/>
<protein>
    <submittedName>
        <fullName evidence="11">CCA tRNA nucleotidyltransferase</fullName>
    </submittedName>
</protein>
<evidence type="ECO:0000313" key="12">
    <source>
        <dbReference type="Proteomes" id="UP001239680"/>
    </source>
</evidence>
<dbReference type="PANTHER" id="PTHR46173:SF1">
    <property type="entry name" value="CCA TRNA NUCLEOTIDYLTRANSFERASE 1, MITOCHONDRIAL"/>
    <property type="match status" value="1"/>
</dbReference>
<dbReference type="EMBL" id="JAVDBT010000002">
    <property type="protein sequence ID" value="MDQ2065159.1"/>
    <property type="molecule type" value="Genomic_DNA"/>
</dbReference>
<dbReference type="InterPro" id="IPR043519">
    <property type="entry name" value="NT_sf"/>
</dbReference>
<dbReference type="InterPro" id="IPR032828">
    <property type="entry name" value="PolyA_RNA-bd"/>
</dbReference>
<evidence type="ECO:0000259" key="10">
    <source>
        <dbReference type="Pfam" id="PF12627"/>
    </source>
</evidence>
<comment type="cofactor">
    <cofactor evidence="1">
        <name>Mg(2+)</name>
        <dbReference type="ChEBI" id="CHEBI:18420"/>
    </cofactor>
</comment>
<keyword evidence="2 8" id="KW-0808">Transferase</keyword>
<dbReference type="PROSITE" id="PS51257">
    <property type="entry name" value="PROKAR_LIPOPROTEIN"/>
    <property type="match status" value="1"/>
</dbReference>
<dbReference type="Gene3D" id="3.30.460.10">
    <property type="entry name" value="Beta Polymerase, domain 2"/>
    <property type="match status" value="1"/>
</dbReference>
<comment type="caution">
    <text evidence="11">The sequence shown here is derived from an EMBL/GenBank/DDBJ whole genome shotgun (WGS) entry which is preliminary data.</text>
</comment>
<evidence type="ECO:0000256" key="5">
    <source>
        <dbReference type="ARBA" id="ARBA00022723"/>
    </source>
</evidence>
<evidence type="ECO:0000256" key="6">
    <source>
        <dbReference type="ARBA" id="ARBA00022741"/>
    </source>
</evidence>
<dbReference type="SUPFAM" id="SSF81891">
    <property type="entry name" value="Poly A polymerase C-terminal region-like"/>
    <property type="match status" value="1"/>
</dbReference>
<dbReference type="Gene3D" id="1.10.3090.10">
    <property type="entry name" value="cca-adding enzyme, domain 2"/>
    <property type="match status" value="1"/>
</dbReference>
<keyword evidence="4" id="KW-0548">Nucleotidyltransferase</keyword>
<keyword evidence="8" id="KW-0694">RNA-binding</keyword>
<keyword evidence="12" id="KW-1185">Reference proteome</keyword>
<gene>
    <name evidence="11" type="ORF">Q9295_02135</name>
</gene>
<dbReference type="Pfam" id="PF01743">
    <property type="entry name" value="PolyA_pol"/>
    <property type="match status" value="1"/>
</dbReference>
<dbReference type="Pfam" id="PF12627">
    <property type="entry name" value="PolyA_pol_RNAbd"/>
    <property type="match status" value="1"/>
</dbReference>
<sequence length="379" mass="40289">MRITGDWLERPATQSVLACLTEAGHQALLVGGCVRNALLGAQVADVDISSDARPETVTNLAEKAGFKVVPTGIDHGTVTVIASGVPHEITTFRRDVETDGRRAVVAFSDSLHDDAARRDFTMNALYAQADGTVLDPLGGLPDLQARRLRFVGEAETRIREDYLRILRFFRFHAWYGDPSEGLDPEGLAACAALSAGLETISKERIGAEMRKLLAAPDPAPSVAAMAQAGVLRQILPGADPRALAPLVHLEDGLPARWQRRLAVLGGADVAEALRLSTAERRQMAQLAQALSGPAAPAVLAWRMGAEGARDAVLAMAAMTGAPTPQGWAAEVARGAAATFPVKAADLPHLSGPALGRKLKELEQSWCDSVLRMSREQLLA</sequence>
<accession>A0ABU0VTV2</accession>
<keyword evidence="5" id="KW-0479">Metal-binding</keyword>
<organism evidence="11 12">
    <name type="scientific">Pseudogemmobacter lacusdianii</name>
    <dbReference type="NCBI Taxonomy" id="3069608"/>
    <lineage>
        <taxon>Bacteria</taxon>
        <taxon>Pseudomonadati</taxon>
        <taxon>Pseudomonadota</taxon>
        <taxon>Alphaproteobacteria</taxon>
        <taxon>Rhodobacterales</taxon>
        <taxon>Paracoccaceae</taxon>
        <taxon>Pseudogemmobacter</taxon>
    </lineage>
</organism>
<dbReference type="PANTHER" id="PTHR46173">
    <property type="entry name" value="CCA TRNA NUCLEOTIDYLTRANSFERASE 1, MITOCHONDRIAL"/>
    <property type="match status" value="1"/>
</dbReference>
<evidence type="ECO:0000256" key="8">
    <source>
        <dbReference type="RuleBase" id="RU003953"/>
    </source>
</evidence>
<dbReference type="SUPFAM" id="SSF81301">
    <property type="entry name" value="Nucleotidyltransferase"/>
    <property type="match status" value="1"/>
</dbReference>
<name>A0ABU0VTV2_9RHOB</name>
<evidence type="ECO:0000313" key="11">
    <source>
        <dbReference type="EMBL" id="MDQ2065159.1"/>
    </source>
</evidence>
<dbReference type="InterPro" id="IPR050264">
    <property type="entry name" value="Bact_CCA-adding_enz_type3_sf"/>
</dbReference>
<reference evidence="11 12" key="1">
    <citation type="submission" date="2023-08" db="EMBL/GenBank/DDBJ databases">
        <title>Characterization of two Paracoccaceae strains isolated from Phycosphere and proposal of Xinfangfangia lacusdiani sp. nov.</title>
        <authorList>
            <person name="Deng Y."/>
            <person name="Zhang Y.Q."/>
        </authorList>
    </citation>
    <scope>NUCLEOTIDE SEQUENCE [LARGE SCALE GENOMIC DNA]</scope>
    <source>
        <strain evidence="11 12">CPCC 101601</strain>
    </source>
</reference>
<evidence type="ECO:0000256" key="1">
    <source>
        <dbReference type="ARBA" id="ARBA00001946"/>
    </source>
</evidence>
<keyword evidence="7" id="KW-0460">Magnesium</keyword>
<keyword evidence="3" id="KW-0819">tRNA processing</keyword>
<dbReference type="RefSeq" id="WP_306678854.1">
    <property type="nucleotide sequence ID" value="NZ_JAVDBT010000002.1"/>
</dbReference>
<evidence type="ECO:0000256" key="3">
    <source>
        <dbReference type="ARBA" id="ARBA00022694"/>
    </source>
</evidence>
<comment type="similarity">
    <text evidence="8">Belongs to the tRNA nucleotidyltransferase/poly(A) polymerase family.</text>
</comment>
<feature type="domain" description="tRNA nucleotidyltransferase/poly(A) polymerase RNA and SrmB- binding" evidence="10">
    <location>
        <begin position="182"/>
        <end position="239"/>
    </location>
</feature>
<dbReference type="CDD" id="cd05398">
    <property type="entry name" value="NT_ClassII-CCAase"/>
    <property type="match status" value="1"/>
</dbReference>